<dbReference type="Proteomes" id="UP001320706">
    <property type="component" value="Unassembled WGS sequence"/>
</dbReference>
<evidence type="ECO:0000313" key="1">
    <source>
        <dbReference type="EMBL" id="KAK8210185.1"/>
    </source>
</evidence>
<reference evidence="1" key="1">
    <citation type="submission" date="2024-02" db="EMBL/GenBank/DDBJ databases">
        <title>Metagenome Assembled Genome of Zalaria obscura JY119.</title>
        <authorList>
            <person name="Vighnesh L."/>
            <person name="Jagadeeshwari U."/>
            <person name="Venkata Ramana C."/>
            <person name="Sasikala C."/>
        </authorList>
    </citation>
    <scope>NUCLEOTIDE SEQUENCE</scope>
    <source>
        <strain evidence="1">JY119</strain>
    </source>
</reference>
<accession>A0ACC3SDZ0</accession>
<dbReference type="EMBL" id="JAMKPW020000016">
    <property type="protein sequence ID" value="KAK8210185.1"/>
    <property type="molecule type" value="Genomic_DNA"/>
</dbReference>
<evidence type="ECO:0000313" key="2">
    <source>
        <dbReference type="Proteomes" id="UP001320706"/>
    </source>
</evidence>
<keyword evidence="2" id="KW-1185">Reference proteome</keyword>
<gene>
    <name evidence="1" type="ORF">M8818_003673</name>
</gene>
<protein>
    <submittedName>
        <fullName evidence="1">Uncharacterized protein</fullName>
    </submittedName>
</protein>
<name>A0ACC3SDZ0_9PEZI</name>
<proteinExistence type="predicted"/>
<sequence>MDRGTRKGDLLADRSRLLLTAYLITLAACLHLSHPLTAVQTTCRHDERTNPPSHITSALGVRSGQQRMSLSETGKHVLARVSLIYEASAAKGLPISKGVRGMGDGKDVDRCECDGADVLLDVVNAIAKREVRAFGGPSLASFFPTWQLVNVATSNAGYRDRVYSQ</sequence>
<comment type="caution">
    <text evidence="1">The sequence shown here is derived from an EMBL/GenBank/DDBJ whole genome shotgun (WGS) entry which is preliminary data.</text>
</comment>
<organism evidence="1 2">
    <name type="scientific">Zalaria obscura</name>
    <dbReference type="NCBI Taxonomy" id="2024903"/>
    <lineage>
        <taxon>Eukaryota</taxon>
        <taxon>Fungi</taxon>
        <taxon>Dikarya</taxon>
        <taxon>Ascomycota</taxon>
        <taxon>Pezizomycotina</taxon>
        <taxon>Dothideomycetes</taxon>
        <taxon>Dothideomycetidae</taxon>
        <taxon>Dothideales</taxon>
        <taxon>Zalariaceae</taxon>
        <taxon>Zalaria</taxon>
    </lineage>
</organism>